<dbReference type="PANTHER" id="PTHR36305:SF1">
    <property type="entry name" value="PHOSPHATIDYLGLYCEROPHOSPHATASE A"/>
    <property type="match status" value="1"/>
</dbReference>
<dbReference type="EC" id="3.1.3.27" evidence="3"/>
<dbReference type="GO" id="GO:0008962">
    <property type="term" value="F:phosphatidylglycerophosphatase activity"/>
    <property type="evidence" value="ECO:0007669"/>
    <property type="project" value="UniProtKB-EC"/>
</dbReference>
<dbReference type="SUPFAM" id="SSF101307">
    <property type="entry name" value="YutG-like"/>
    <property type="match status" value="1"/>
</dbReference>
<accession>A0A3B0VA43</accession>
<dbReference type="Pfam" id="PF04608">
    <property type="entry name" value="PgpA"/>
    <property type="match status" value="1"/>
</dbReference>
<sequence>MDRLIMFIATGAWSGYLPKAPGTWGSAVGVLLWLGLGQLALAPYLGGVALLLLIGTVCAGSAEKIVDRSDPGLVVIDEVVGQLIALTMVPARPLPVLAGFLLFRLLDITKPFPAGWLDRHIHGGLGIMLDDVVAGLYALLILQAGLRFFAL</sequence>
<dbReference type="PIRSF" id="PIRSF006162">
    <property type="entry name" value="PgpA"/>
    <property type="match status" value="1"/>
</dbReference>
<dbReference type="InterPro" id="IPR026037">
    <property type="entry name" value="PgpA"/>
</dbReference>
<dbReference type="AlphaFoldDB" id="A0A3B0VA43"/>
<feature type="transmembrane region" description="Helical" evidence="1">
    <location>
        <begin position="83"/>
        <end position="103"/>
    </location>
</feature>
<dbReference type="InterPro" id="IPR036681">
    <property type="entry name" value="PgpA-like_sf"/>
</dbReference>
<evidence type="ECO:0000259" key="2">
    <source>
        <dbReference type="Pfam" id="PF04608"/>
    </source>
</evidence>
<feature type="transmembrane region" description="Helical" evidence="1">
    <location>
        <begin position="41"/>
        <end position="62"/>
    </location>
</feature>
<reference evidence="3" key="1">
    <citation type="submission" date="2018-06" db="EMBL/GenBank/DDBJ databases">
        <authorList>
            <person name="Zhirakovskaya E."/>
        </authorList>
    </citation>
    <scope>NUCLEOTIDE SEQUENCE</scope>
</reference>
<keyword evidence="1" id="KW-0812">Transmembrane</keyword>
<feature type="domain" description="YutG/PgpA" evidence="2">
    <location>
        <begin position="7"/>
        <end position="144"/>
    </location>
</feature>
<feature type="transmembrane region" description="Helical" evidence="1">
    <location>
        <begin position="123"/>
        <end position="142"/>
    </location>
</feature>
<gene>
    <name evidence="3" type="ORF">MNBD_DELTA04-1457</name>
</gene>
<name>A0A3B0VA43_9ZZZZ</name>
<dbReference type="PANTHER" id="PTHR36305">
    <property type="entry name" value="PHOSPHATIDYLGLYCEROPHOSPHATASE A"/>
    <property type="match status" value="1"/>
</dbReference>
<dbReference type="CDD" id="cd06971">
    <property type="entry name" value="PgpA"/>
    <property type="match status" value="1"/>
</dbReference>
<dbReference type="GO" id="GO:0006629">
    <property type="term" value="P:lipid metabolic process"/>
    <property type="evidence" value="ECO:0007669"/>
    <property type="project" value="InterPro"/>
</dbReference>
<proteinExistence type="predicted"/>
<dbReference type="InterPro" id="IPR007686">
    <property type="entry name" value="YutG/PgpA"/>
</dbReference>
<keyword evidence="1" id="KW-1133">Transmembrane helix</keyword>
<keyword evidence="1" id="KW-0472">Membrane</keyword>
<keyword evidence="3" id="KW-0378">Hydrolase</keyword>
<evidence type="ECO:0000256" key="1">
    <source>
        <dbReference type="SAM" id="Phobius"/>
    </source>
</evidence>
<protein>
    <submittedName>
        <fullName evidence="3">Phosphatidylglycerophosphatase A</fullName>
        <ecNumber evidence="3">3.1.3.27</ecNumber>
    </submittedName>
</protein>
<organism evidence="3">
    <name type="scientific">hydrothermal vent metagenome</name>
    <dbReference type="NCBI Taxonomy" id="652676"/>
    <lineage>
        <taxon>unclassified sequences</taxon>
        <taxon>metagenomes</taxon>
        <taxon>ecological metagenomes</taxon>
    </lineage>
</organism>
<evidence type="ECO:0000313" key="3">
    <source>
        <dbReference type="EMBL" id="VAW40548.1"/>
    </source>
</evidence>
<dbReference type="EMBL" id="UOEY01000104">
    <property type="protein sequence ID" value="VAW40548.1"/>
    <property type="molecule type" value="Genomic_DNA"/>
</dbReference>